<feature type="region of interest" description="Disordered" evidence="1">
    <location>
        <begin position="190"/>
        <end position="214"/>
    </location>
</feature>
<dbReference type="Gene3D" id="4.10.280.10">
    <property type="entry name" value="Helix-loop-helix DNA-binding domain"/>
    <property type="match status" value="1"/>
</dbReference>
<dbReference type="AlphaFoldDB" id="A0A2S5B093"/>
<evidence type="ECO:0000256" key="1">
    <source>
        <dbReference type="SAM" id="MobiDB-lite"/>
    </source>
</evidence>
<feature type="region of interest" description="Disordered" evidence="1">
    <location>
        <begin position="242"/>
        <end position="316"/>
    </location>
</feature>
<protein>
    <recommendedName>
        <fullName evidence="2">BHLH domain-containing protein</fullName>
    </recommendedName>
</protein>
<dbReference type="EMBL" id="PJQD01000140">
    <property type="protein sequence ID" value="POY70204.1"/>
    <property type="molecule type" value="Genomic_DNA"/>
</dbReference>
<name>A0A2S5B093_9BASI</name>
<dbReference type="Proteomes" id="UP000237144">
    <property type="component" value="Unassembled WGS sequence"/>
</dbReference>
<dbReference type="SMART" id="SM00353">
    <property type="entry name" value="HLH"/>
    <property type="match status" value="1"/>
</dbReference>
<feature type="region of interest" description="Disordered" evidence="1">
    <location>
        <begin position="55"/>
        <end position="166"/>
    </location>
</feature>
<dbReference type="PROSITE" id="PS50888">
    <property type="entry name" value="BHLH"/>
    <property type="match status" value="1"/>
</dbReference>
<dbReference type="SUPFAM" id="SSF47459">
    <property type="entry name" value="HLH, helix-loop-helix DNA-binding domain"/>
    <property type="match status" value="1"/>
</dbReference>
<feature type="region of interest" description="Disordered" evidence="1">
    <location>
        <begin position="1"/>
        <end position="21"/>
    </location>
</feature>
<feature type="compositionally biased region" description="Polar residues" evidence="1">
    <location>
        <begin position="69"/>
        <end position="87"/>
    </location>
</feature>
<feature type="compositionally biased region" description="Acidic residues" evidence="1">
    <location>
        <begin position="123"/>
        <end position="138"/>
    </location>
</feature>
<dbReference type="InterPro" id="IPR011598">
    <property type="entry name" value="bHLH_dom"/>
</dbReference>
<evidence type="ECO:0000313" key="3">
    <source>
        <dbReference type="EMBL" id="POY70204.1"/>
    </source>
</evidence>
<proteinExistence type="predicted"/>
<feature type="compositionally biased region" description="Low complexity" evidence="1">
    <location>
        <begin position="297"/>
        <end position="307"/>
    </location>
</feature>
<organism evidence="3 4">
    <name type="scientific">Rhodotorula taiwanensis</name>
    <dbReference type="NCBI Taxonomy" id="741276"/>
    <lineage>
        <taxon>Eukaryota</taxon>
        <taxon>Fungi</taxon>
        <taxon>Dikarya</taxon>
        <taxon>Basidiomycota</taxon>
        <taxon>Pucciniomycotina</taxon>
        <taxon>Microbotryomycetes</taxon>
        <taxon>Sporidiobolales</taxon>
        <taxon>Sporidiobolaceae</taxon>
        <taxon>Rhodotorula</taxon>
    </lineage>
</organism>
<dbReference type="PANTHER" id="PTHR46266">
    <property type="entry name" value="TRANSCRIPTION FACTOR TT8"/>
    <property type="match status" value="1"/>
</dbReference>
<feature type="compositionally biased region" description="Basic and acidic residues" evidence="1">
    <location>
        <begin position="190"/>
        <end position="199"/>
    </location>
</feature>
<evidence type="ECO:0000259" key="2">
    <source>
        <dbReference type="PROSITE" id="PS50888"/>
    </source>
</evidence>
<dbReference type="PANTHER" id="PTHR46266:SF4">
    <property type="entry name" value="TRANSCRIPTION FACTOR TT8"/>
    <property type="match status" value="1"/>
</dbReference>
<comment type="caution">
    <text evidence="3">The sequence shown here is derived from an EMBL/GenBank/DDBJ whole genome shotgun (WGS) entry which is preliminary data.</text>
</comment>
<dbReference type="STRING" id="741276.A0A2S5B093"/>
<evidence type="ECO:0000313" key="4">
    <source>
        <dbReference type="Proteomes" id="UP000237144"/>
    </source>
</evidence>
<keyword evidence="4" id="KW-1185">Reference proteome</keyword>
<dbReference type="Pfam" id="PF00010">
    <property type="entry name" value="HLH"/>
    <property type="match status" value="1"/>
</dbReference>
<dbReference type="InterPro" id="IPR036638">
    <property type="entry name" value="HLH_DNA-bd_sf"/>
</dbReference>
<accession>A0A2S5B093</accession>
<sequence>MTACADQWEPPTPRSHLVPLPEPTLPVNHLVLLPPPMLPSAETVARLAERVSQSVANHVGTQDDEQRSRVSQWSAGSGHPQQGQSDPQDLEWFPVEPAPKRPRRSAAIVAARNIPRQPSPFDLTEEGFEDDGGDEPDPSESMSPPPTSSSRGGGASKRKVSHSLIERRRREKINDCLAALRETVPNLREEGERKLARAKERGRKRGRGDDAGERGGLHKLEILQGTIAYIEDLRARIDALEHQPASPASPPSPTSAQKQPSKRPPELAPLDVAPSAISPLPPFSASLGEPLNSMRRSTSLSLASSSGSGSGSGEVDDHEASLLLLNFSTSPELRPMF</sequence>
<feature type="domain" description="BHLH" evidence="2">
    <location>
        <begin position="157"/>
        <end position="233"/>
    </location>
</feature>
<gene>
    <name evidence="3" type="ORF">BMF94_6787</name>
</gene>
<dbReference type="OrthoDB" id="690068at2759"/>
<dbReference type="GO" id="GO:0046983">
    <property type="term" value="F:protein dimerization activity"/>
    <property type="evidence" value="ECO:0007669"/>
    <property type="project" value="InterPro"/>
</dbReference>
<reference evidence="3 4" key="1">
    <citation type="journal article" date="2018" name="Front. Microbiol.">
        <title>Prospects for Fungal Bioremediation of Acidic Radioactive Waste Sites: Characterization and Genome Sequence of Rhodotorula taiwanensis MD1149.</title>
        <authorList>
            <person name="Tkavc R."/>
            <person name="Matrosova V.Y."/>
            <person name="Grichenko O.E."/>
            <person name="Gostincar C."/>
            <person name="Volpe R.P."/>
            <person name="Klimenkova P."/>
            <person name="Gaidamakova E.K."/>
            <person name="Zhou C.E."/>
            <person name="Stewart B.J."/>
            <person name="Lyman M.G."/>
            <person name="Malfatti S.A."/>
            <person name="Rubinfeld B."/>
            <person name="Courtot M."/>
            <person name="Singh J."/>
            <person name="Dalgard C.L."/>
            <person name="Hamilton T."/>
            <person name="Frey K.G."/>
            <person name="Gunde-Cimerman N."/>
            <person name="Dugan L."/>
            <person name="Daly M.J."/>
        </authorList>
    </citation>
    <scope>NUCLEOTIDE SEQUENCE [LARGE SCALE GENOMIC DNA]</scope>
    <source>
        <strain evidence="3 4">MD1149</strain>
    </source>
</reference>